<feature type="transmembrane region" description="Helical" evidence="1">
    <location>
        <begin position="57"/>
        <end position="78"/>
    </location>
</feature>
<accession>X6PAX4</accession>
<dbReference type="Proteomes" id="UP000023152">
    <property type="component" value="Unassembled WGS sequence"/>
</dbReference>
<evidence type="ECO:0000313" key="3">
    <source>
        <dbReference type="Proteomes" id="UP000023152"/>
    </source>
</evidence>
<organism evidence="2 3">
    <name type="scientific">Reticulomyxa filosa</name>
    <dbReference type="NCBI Taxonomy" id="46433"/>
    <lineage>
        <taxon>Eukaryota</taxon>
        <taxon>Sar</taxon>
        <taxon>Rhizaria</taxon>
        <taxon>Retaria</taxon>
        <taxon>Foraminifera</taxon>
        <taxon>Monothalamids</taxon>
        <taxon>Reticulomyxidae</taxon>
        <taxon>Reticulomyxa</taxon>
    </lineage>
</organism>
<sequence>MELKMAIHASMNSSKIKVSTKRKDVTVENCQVIKFSDFRLFLLSNSFFKKTKSFNEILYFVITYFFLKFQYFLTLLVIWLDAKIMWVLMHFFCVFEFVNSKQRYPRSKEQDCIDSIYFVEPTKKIQRKKKRKFKNKTKQKKKKTLKANCGLHAVATM</sequence>
<dbReference type="EMBL" id="ASPP01001754">
    <property type="protein sequence ID" value="ETO35301.1"/>
    <property type="molecule type" value="Genomic_DNA"/>
</dbReference>
<evidence type="ECO:0000313" key="2">
    <source>
        <dbReference type="EMBL" id="ETO35301.1"/>
    </source>
</evidence>
<gene>
    <name evidence="2" type="ORF">RFI_01762</name>
</gene>
<keyword evidence="1" id="KW-0472">Membrane</keyword>
<keyword evidence="1" id="KW-1133">Transmembrane helix</keyword>
<protein>
    <submittedName>
        <fullName evidence="2">Uncharacterized protein</fullName>
    </submittedName>
</protein>
<proteinExistence type="predicted"/>
<name>X6PAX4_RETFI</name>
<reference evidence="2 3" key="1">
    <citation type="journal article" date="2013" name="Curr. Biol.">
        <title>The Genome of the Foraminiferan Reticulomyxa filosa.</title>
        <authorList>
            <person name="Glockner G."/>
            <person name="Hulsmann N."/>
            <person name="Schleicher M."/>
            <person name="Noegel A.A."/>
            <person name="Eichinger L."/>
            <person name="Gallinger C."/>
            <person name="Pawlowski J."/>
            <person name="Sierra R."/>
            <person name="Euteneuer U."/>
            <person name="Pillet L."/>
            <person name="Moustafa A."/>
            <person name="Platzer M."/>
            <person name="Groth M."/>
            <person name="Szafranski K."/>
            <person name="Schliwa M."/>
        </authorList>
    </citation>
    <scope>NUCLEOTIDE SEQUENCE [LARGE SCALE GENOMIC DNA]</scope>
</reference>
<evidence type="ECO:0000256" key="1">
    <source>
        <dbReference type="SAM" id="Phobius"/>
    </source>
</evidence>
<keyword evidence="1" id="KW-0812">Transmembrane</keyword>
<dbReference type="AlphaFoldDB" id="X6PAX4"/>
<keyword evidence="3" id="KW-1185">Reference proteome</keyword>
<comment type="caution">
    <text evidence="2">The sequence shown here is derived from an EMBL/GenBank/DDBJ whole genome shotgun (WGS) entry which is preliminary data.</text>
</comment>